<evidence type="ECO:0000313" key="13">
    <source>
        <dbReference type="EMBL" id="QEA04574.1"/>
    </source>
</evidence>
<evidence type="ECO:0000256" key="1">
    <source>
        <dbReference type="ARBA" id="ARBA00004429"/>
    </source>
</evidence>
<evidence type="ECO:0000256" key="12">
    <source>
        <dbReference type="SAM" id="Phobius"/>
    </source>
</evidence>
<keyword evidence="4" id="KW-1003">Cell membrane</keyword>
<keyword evidence="7 12" id="KW-0812">Transmembrane</keyword>
<feature type="transmembrane region" description="Helical" evidence="12">
    <location>
        <begin position="274"/>
        <end position="296"/>
    </location>
</feature>
<name>A0A5B8RAP4_9ZZZZ</name>
<keyword evidence="11 12" id="KW-0472">Membrane</keyword>
<dbReference type="GO" id="GO:0015379">
    <property type="term" value="F:potassium:chloride symporter activity"/>
    <property type="evidence" value="ECO:0007669"/>
    <property type="project" value="InterPro"/>
</dbReference>
<feature type="transmembrane region" description="Helical" evidence="12">
    <location>
        <begin position="182"/>
        <end position="201"/>
    </location>
</feature>
<keyword evidence="9 12" id="KW-1133">Transmembrane helix</keyword>
<evidence type="ECO:0000256" key="11">
    <source>
        <dbReference type="ARBA" id="ARBA00023136"/>
    </source>
</evidence>
<dbReference type="GO" id="GO:0005886">
    <property type="term" value="C:plasma membrane"/>
    <property type="evidence" value="ECO:0007669"/>
    <property type="project" value="UniProtKB-SubCell"/>
</dbReference>
<reference evidence="13" key="1">
    <citation type="submission" date="2019-06" db="EMBL/GenBank/DDBJ databases">
        <authorList>
            <person name="Murdoch R.W."/>
            <person name="Fathepure B."/>
        </authorList>
    </citation>
    <scope>NUCLEOTIDE SEQUENCE</scope>
</reference>
<feature type="transmembrane region" description="Helical" evidence="12">
    <location>
        <begin position="454"/>
        <end position="479"/>
    </location>
</feature>
<dbReference type="PIRSF" id="PIRSF006247">
    <property type="entry name" value="TrkH"/>
    <property type="match status" value="1"/>
</dbReference>
<dbReference type="AlphaFoldDB" id="A0A5B8RAP4"/>
<sequence length="481" mass="51911">MKWAAIQQLIGLLLMMFSVTALPPAMVALIAGDGQVVIFLLTFALTAMTGVALWLPVRGDRGELRTRDGFLVVALFWSVLGVFGAIPFMLGPHLGFTDAIFEAVSGFTTTGATVMTGLDNMPPSVLYHRQQLQWLGGLGVIVLAVALIPMLGVGGMALYRAETPGPMKDDKISPRIMHTARTLWYVYLWLTVACAVCYWLAGMSAFDAVAHAFSTIATGGYSTHDASLAYYDSVAVEMVANVFMLLGGINFALHFFVWRYRSPRRYLQDTETRAYLGIVAVATLVIAVTLVVTGAIPNGGEALRHALLQVISVITTTGFTTTGFNDWPVYIPLVIAAVGFIGGCAGSTAGGMKVIRIVLLYKQGTRETFRLIHPRATQPVKLGGKPVAENVMNSVWGFYTLYVLSSLVLTGLMMAAGLDLESAFGAVMATINLVGPGLGEVASNFKGMPEMVKWLGIFAMLLGRLEVFTLMVLFTPAFWRH</sequence>
<feature type="transmembrane region" description="Helical" evidence="12">
    <location>
        <begin position="238"/>
        <end position="258"/>
    </location>
</feature>
<gene>
    <name evidence="13" type="primary">trkH</name>
    <name evidence="13" type="ORF">KBTEX_00882</name>
</gene>
<comment type="similarity">
    <text evidence="2">Belongs to the TrkH potassium transport family.</text>
</comment>
<feature type="transmembrane region" description="Helical" evidence="12">
    <location>
        <begin position="395"/>
        <end position="416"/>
    </location>
</feature>
<evidence type="ECO:0000256" key="7">
    <source>
        <dbReference type="ARBA" id="ARBA00022692"/>
    </source>
</evidence>
<keyword evidence="5" id="KW-0997">Cell inner membrane</keyword>
<feature type="transmembrane region" description="Helical" evidence="12">
    <location>
        <begin position="134"/>
        <end position="161"/>
    </location>
</feature>
<feature type="transmembrane region" description="Helical" evidence="12">
    <location>
        <begin position="37"/>
        <end position="57"/>
    </location>
</feature>
<feature type="transmembrane region" description="Helical" evidence="12">
    <location>
        <begin position="329"/>
        <end position="352"/>
    </location>
</feature>
<keyword evidence="6" id="KW-0633">Potassium transport</keyword>
<keyword evidence="10" id="KW-0406">Ion transport</keyword>
<keyword evidence="8" id="KW-0630">Potassium</keyword>
<dbReference type="InterPro" id="IPR003445">
    <property type="entry name" value="Cat_transpt"/>
</dbReference>
<evidence type="ECO:0000256" key="4">
    <source>
        <dbReference type="ARBA" id="ARBA00022475"/>
    </source>
</evidence>
<evidence type="ECO:0000256" key="2">
    <source>
        <dbReference type="ARBA" id="ARBA00009137"/>
    </source>
</evidence>
<accession>A0A5B8RAP4</accession>
<dbReference type="Pfam" id="PF02386">
    <property type="entry name" value="TrkH"/>
    <property type="match status" value="1"/>
</dbReference>
<organism evidence="13">
    <name type="scientific">uncultured organism</name>
    <dbReference type="NCBI Taxonomy" id="155900"/>
    <lineage>
        <taxon>unclassified sequences</taxon>
        <taxon>environmental samples</taxon>
    </lineage>
</organism>
<dbReference type="PANTHER" id="PTHR32024:SF2">
    <property type="entry name" value="TRK SYSTEM POTASSIUM UPTAKE PROTEIN TRKG-RELATED"/>
    <property type="match status" value="1"/>
</dbReference>
<evidence type="ECO:0000256" key="6">
    <source>
        <dbReference type="ARBA" id="ARBA00022538"/>
    </source>
</evidence>
<proteinExistence type="inferred from homology"/>
<dbReference type="InterPro" id="IPR004772">
    <property type="entry name" value="TrkH"/>
</dbReference>
<evidence type="ECO:0000256" key="3">
    <source>
        <dbReference type="ARBA" id="ARBA00022448"/>
    </source>
</evidence>
<dbReference type="NCBIfam" id="TIGR00933">
    <property type="entry name" value="2a38"/>
    <property type="match status" value="1"/>
</dbReference>
<evidence type="ECO:0000256" key="10">
    <source>
        <dbReference type="ARBA" id="ARBA00023065"/>
    </source>
</evidence>
<keyword evidence="3" id="KW-0813">Transport</keyword>
<evidence type="ECO:0000256" key="5">
    <source>
        <dbReference type="ARBA" id="ARBA00022519"/>
    </source>
</evidence>
<comment type="subcellular location">
    <subcellularLocation>
        <location evidence="1">Cell inner membrane</location>
        <topology evidence="1">Multi-pass membrane protein</topology>
    </subcellularLocation>
</comment>
<evidence type="ECO:0000256" key="8">
    <source>
        <dbReference type="ARBA" id="ARBA00022958"/>
    </source>
</evidence>
<feature type="transmembrane region" description="Helical" evidence="12">
    <location>
        <begin position="69"/>
        <end position="90"/>
    </location>
</feature>
<protein>
    <submittedName>
        <fullName evidence="13">Trk system potassium uptake protein TrkH</fullName>
    </submittedName>
</protein>
<dbReference type="EMBL" id="MN079085">
    <property type="protein sequence ID" value="QEA04574.1"/>
    <property type="molecule type" value="Genomic_DNA"/>
</dbReference>
<dbReference type="PANTHER" id="PTHR32024">
    <property type="entry name" value="TRK SYSTEM POTASSIUM UPTAKE PROTEIN TRKG-RELATED"/>
    <property type="match status" value="1"/>
</dbReference>
<evidence type="ECO:0000256" key="9">
    <source>
        <dbReference type="ARBA" id="ARBA00022989"/>
    </source>
</evidence>